<comment type="caution">
    <text evidence="1">The sequence shown here is derived from an EMBL/GenBank/DDBJ whole genome shotgun (WGS) entry which is preliminary data.</text>
</comment>
<accession>A0ACB9E8R2</accession>
<protein>
    <submittedName>
        <fullName evidence="1">Uncharacterized protein</fullName>
    </submittedName>
</protein>
<gene>
    <name evidence="1" type="ORF">L1987_54775</name>
</gene>
<reference evidence="1 2" key="2">
    <citation type="journal article" date="2022" name="Mol. Ecol. Resour.">
        <title>The genomes of chicory, endive, great burdock and yacon provide insights into Asteraceae paleo-polyploidization history and plant inulin production.</title>
        <authorList>
            <person name="Fan W."/>
            <person name="Wang S."/>
            <person name="Wang H."/>
            <person name="Wang A."/>
            <person name="Jiang F."/>
            <person name="Liu H."/>
            <person name="Zhao H."/>
            <person name="Xu D."/>
            <person name="Zhang Y."/>
        </authorList>
    </citation>
    <scope>NUCLEOTIDE SEQUENCE [LARGE SCALE GENOMIC DNA]</scope>
    <source>
        <strain evidence="2">cv. Yunnan</strain>
        <tissue evidence="1">Leaves</tissue>
    </source>
</reference>
<keyword evidence="2" id="KW-1185">Reference proteome</keyword>
<name>A0ACB9E8R2_9ASTR</name>
<organism evidence="1 2">
    <name type="scientific">Smallanthus sonchifolius</name>
    <dbReference type="NCBI Taxonomy" id="185202"/>
    <lineage>
        <taxon>Eukaryota</taxon>
        <taxon>Viridiplantae</taxon>
        <taxon>Streptophyta</taxon>
        <taxon>Embryophyta</taxon>
        <taxon>Tracheophyta</taxon>
        <taxon>Spermatophyta</taxon>
        <taxon>Magnoliopsida</taxon>
        <taxon>eudicotyledons</taxon>
        <taxon>Gunneridae</taxon>
        <taxon>Pentapetalae</taxon>
        <taxon>asterids</taxon>
        <taxon>campanulids</taxon>
        <taxon>Asterales</taxon>
        <taxon>Asteraceae</taxon>
        <taxon>Asteroideae</taxon>
        <taxon>Heliantheae alliance</taxon>
        <taxon>Millerieae</taxon>
        <taxon>Smallanthus</taxon>
    </lineage>
</organism>
<sequence length="327" mass="35428">MQDRLLNTTECKTDSFCKPQLPGCYNNACRHFIRSPIPYVADDGQLSADVFKIHSTNAKNVLTVPRLYFPCGRNRLVDGLASGVTGMAGLGRTRVSLPAQLSSYFKFDNKFGLCLSSSTRSSGAVFFGDGPYTLLPNVDASSSLTYTPLIVNPFVVFGENADASSKYYIGVKSIKVNGKHVKGYNETLLSVDDQGEGETVISTVNPYTIMNTSIYKAIEAAFVKAMPKNVEKVTNVAPFGACFSSKNIRSTRLGPDVPSIDLVLQSKNVWRINGANSMVKVKKNVLCLGFVDAGPLGPNRENVVIGGHQIEDNPLQFDISASRLGFS</sequence>
<evidence type="ECO:0000313" key="1">
    <source>
        <dbReference type="EMBL" id="KAI3754983.1"/>
    </source>
</evidence>
<dbReference type="Proteomes" id="UP001056120">
    <property type="component" value="Linkage Group LG18"/>
</dbReference>
<dbReference type="EMBL" id="CM042035">
    <property type="protein sequence ID" value="KAI3754983.1"/>
    <property type="molecule type" value="Genomic_DNA"/>
</dbReference>
<evidence type="ECO:0000313" key="2">
    <source>
        <dbReference type="Proteomes" id="UP001056120"/>
    </source>
</evidence>
<proteinExistence type="predicted"/>
<reference evidence="2" key="1">
    <citation type="journal article" date="2022" name="Mol. Ecol. Resour.">
        <title>The genomes of chicory, endive, great burdock and yacon provide insights into Asteraceae palaeo-polyploidization history and plant inulin production.</title>
        <authorList>
            <person name="Fan W."/>
            <person name="Wang S."/>
            <person name="Wang H."/>
            <person name="Wang A."/>
            <person name="Jiang F."/>
            <person name="Liu H."/>
            <person name="Zhao H."/>
            <person name="Xu D."/>
            <person name="Zhang Y."/>
        </authorList>
    </citation>
    <scope>NUCLEOTIDE SEQUENCE [LARGE SCALE GENOMIC DNA]</scope>
    <source>
        <strain evidence="2">cv. Yunnan</strain>
    </source>
</reference>